<dbReference type="GO" id="GO:0016747">
    <property type="term" value="F:acyltransferase activity, transferring groups other than amino-acyl groups"/>
    <property type="evidence" value="ECO:0007669"/>
    <property type="project" value="InterPro"/>
</dbReference>
<dbReference type="InterPro" id="IPR016181">
    <property type="entry name" value="Acyl_CoA_acyltransferase"/>
</dbReference>
<dbReference type="AlphaFoldDB" id="A0AAE1IUT2"/>
<dbReference type="Proteomes" id="UP001293593">
    <property type="component" value="Unassembled WGS sequence"/>
</dbReference>
<dbReference type="Gene3D" id="3.40.630.30">
    <property type="match status" value="1"/>
</dbReference>
<comment type="caution">
    <text evidence="2">The sequence shown here is derived from an EMBL/GenBank/DDBJ whole genome shotgun (WGS) entry which is preliminary data.</text>
</comment>
<gene>
    <name evidence="2" type="ORF">QN277_007592</name>
</gene>
<protein>
    <recommendedName>
        <fullName evidence="1">N-acetyltransferase domain-containing protein</fullName>
    </recommendedName>
</protein>
<dbReference type="InterPro" id="IPR000182">
    <property type="entry name" value="GNAT_dom"/>
</dbReference>
<dbReference type="Pfam" id="PF13302">
    <property type="entry name" value="Acetyltransf_3"/>
    <property type="match status" value="1"/>
</dbReference>
<evidence type="ECO:0000313" key="3">
    <source>
        <dbReference type="Proteomes" id="UP001293593"/>
    </source>
</evidence>
<organism evidence="2 3">
    <name type="scientific">Acacia crassicarpa</name>
    <name type="common">northern wattle</name>
    <dbReference type="NCBI Taxonomy" id="499986"/>
    <lineage>
        <taxon>Eukaryota</taxon>
        <taxon>Viridiplantae</taxon>
        <taxon>Streptophyta</taxon>
        <taxon>Embryophyta</taxon>
        <taxon>Tracheophyta</taxon>
        <taxon>Spermatophyta</taxon>
        <taxon>Magnoliopsida</taxon>
        <taxon>eudicotyledons</taxon>
        <taxon>Gunneridae</taxon>
        <taxon>Pentapetalae</taxon>
        <taxon>rosids</taxon>
        <taxon>fabids</taxon>
        <taxon>Fabales</taxon>
        <taxon>Fabaceae</taxon>
        <taxon>Caesalpinioideae</taxon>
        <taxon>mimosoid clade</taxon>
        <taxon>Acacieae</taxon>
        <taxon>Acacia</taxon>
    </lineage>
</organism>
<feature type="domain" description="N-acetyltransferase" evidence="1">
    <location>
        <begin position="11"/>
        <end position="166"/>
    </location>
</feature>
<keyword evidence="3" id="KW-1185">Reference proteome</keyword>
<reference evidence="2" key="1">
    <citation type="submission" date="2023-10" db="EMBL/GenBank/DDBJ databases">
        <title>Chromosome-level genome of the transformable northern wattle, Acacia crassicarpa.</title>
        <authorList>
            <person name="Massaro I."/>
            <person name="Sinha N.R."/>
            <person name="Poethig S."/>
            <person name="Leichty A.R."/>
        </authorList>
    </citation>
    <scope>NUCLEOTIDE SEQUENCE</scope>
    <source>
        <strain evidence="2">Acra3RX</strain>
        <tissue evidence="2">Leaf</tissue>
    </source>
</reference>
<dbReference type="PANTHER" id="PTHR46067:SF27">
    <property type="entry name" value="ACYL-COA N-ACYLTRANSFERASES (NAT) SUPERFAMILY PROTEIN"/>
    <property type="match status" value="1"/>
</dbReference>
<dbReference type="SUPFAM" id="SSF55729">
    <property type="entry name" value="Acyl-CoA N-acyltransferases (Nat)"/>
    <property type="match status" value="1"/>
</dbReference>
<proteinExistence type="predicted"/>
<dbReference type="PROSITE" id="PS51186">
    <property type="entry name" value="GNAT"/>
    <property type="match status" value="1"/>
</dbReference>
<dbReference type="EMBL" id="JAWXYG010000012">
    <property type="protein sequence ID" value="KAK4258096.1"/>
    <property type="molecule type" value="Genomic_DNA"/>
</dbReference>
<evidence type="ECO:0000313" key="2">
    <source>
        <dbReference type="EMBL" id="KAK4258096.1"/>
    </source>
</evidence>
<name>A0AAE1IUT2_9FABA</name>
<sequence>MEQDTFDLAQISLRPLLLSDADDFMVWATDERVARFCIWEPYTSKDAAVDFIQNNASKCSLFRAICVGDRAIGSISVQSYTGNDRARAKSAELGYVLGFKYWGKGIATKAVKMVVEMAFADFPYLERLEALVDVENVASQRVLEKAGFQREGILRKFLFMKGKSRDMVMFSVISDEVRV</sequence>
<accession>A0AAE1IUT2</accession>
<dbReference type="PANTHER" id="PTHR46067">
    <property type="entry name" value="ACYL-COA N-ACYLTRANSFERASES (NAT) SUPERFAMILY PROTEIN"/>
    <property type="match status" value="1"/>
</dbReference>
<evidence type="ECO:0000259" key="1">
    <source>
        <dbReference type="PROSITE" id="PS51186"/>
    </source>
</evidence>